<dbReference type="SUPFAM" id="SSF56219">
    <property type="entry name" value="DNase I-like"/>
    <property type="match status" value="1"/>
</dbReference>
<comment type="caution">
    <text evidence="2">The sequence shown here is derived from an EMBL/GenBank/DDBJ whole genome shotgun (WGS) entry which is preliminary data.</text>
</comment>
<feature type="domain" description="Endonuclease/exonuclease/phosphatase" evidence="1">
    <location>
        <begin position="96"/>
        <end position="213"/>
    </location>
</feature>
<dbReference type="AlphaFoldDB" id="A0AAD9R855"/>
<dbReference type="CDD" id="cd09077">
    <property type="entry name" value="R1-I-EN"/>
    <property type="match status" value="1"/>
</dbReference>
<keyword evidence="3" id="KW-1185">Reference proteome</keyword>
<dbReference type="EMBL" id="JAIFRP010004737">
    <property type="protein sequence ID" value="KAK2574826.1"/>
    <property type="molecule type" value="Genomic_DNA"/>
</dbReference>
<dbReference type="Gene3D" id="3.60.10.10">
    <property type="entry name" value="Endonuclease/exonuclease/phosphatase"/>
    <property type="match status" value="1"/>
</dbReference>
<dbReference type="Pfam" id="PF14529">
    <property type="entry name" value="Exo_endo_phos_2"/>
    <property type="match status" value="1"/>
</dbReference>
<evidence type="ECO:0000313" key="3">
    <source>
        <dbReference type="Proteomes" id="UP001258017"/>
    </source>
</evidence>
<sequence>MAVKIAQINAQRSATAAAELLQIAEKEKIDILCVQEPYVFKGLARGYPGVRVVQPQVNYPWVAIVVMNSEIETFQILYEETEHVMCVQVKIGASVFYIINVYCQYSKPIEPFLTKIEKILIRIPSAKIIITTDANASAKSWFSDSTCQRGILLEEFIASNNLYVVNKLCNVKTFSNVTGSSNIDITIATGGIFKKIVCWNVQETCVSSDHNLISFYYSETGNTRTAKIDGECKYNINKADWMVFRERLNEAFNNERLETLGNENIDRIVQTVSKKIDEVCGESMPRCKKFEKKVPWWNDRISNLRKAAYRIKKELSRGKRLNLVCEIDGLAAKYRAARNRYTAEVRRSKKSSWKEFVTNTGNAEPWGPIYRLAKDKILMSGITSSIYNENKELTLDWEETMHELLRVMVPKDDKDAEMEMHRSIKSENGVYINYNLEPDITWEEVNKALCRSKNKKAPGLDGIRIEKLENYGFKNNSKR</sequence>
<organism evidence="2 3">
    <name type="scientific">Odynerus spinipes</name>
    <dbReference type="NCBI Taxonomy" id="1348599"/>
    <lineage>
        <taxon>Eukaryota</taxon>
        <taxon>Metazoa</taxon>
        <taxon>Ecdysozoa</taxon>
        <taxon>Arthropoda</taxon>
        <taxon>Hexapoda</taxon>
        <taxon>Insecta</taxon>
        <taxon>Pterygota</taxon>
        <taxon>Neoptera</taxon>
        <taxon>Endopterygota</taxon>
        <taxon>Hymenoptera</taxon>
        <taxon>Apocrita</taxon>
        <taxon>Aculeata</taxon>
        <taxon>Vespoidea</taxon>
        <taxon>Vespidae</taxon>
        <taxon>Eumeninae</taxon>
        <taxon>Odynerus</taxon>
    </lineage>
</organism>
<name>A0AAD9R855_9HYME</name>
<dbReference type="InterPro" id="IPR036691">
    <property type="entry name" value="Endo/exonu/phosph_ase_sf"/>
</dbReference>
<gene>
    <name evidence="2" type="ORF">KPH14_012962</name>
</gene>
<accession>A0AAD9R855</accession>
<proteinExistence type="predicted"/>
<dbReference type="PANTHER" id="PTHR33273:SF4">
    <property type="entry name" value="ENDONUCLEASE_EXONUCLEASE_PHOSPHATASE DOMAIN-CONTAINING PROTEIN"/>
    <property type="match status" value="1"/>
</dbReference>
<reference evidence="2" key="1">
    <citation type="submission" date="2021-08" db="EMBL/GenBank/DDBJ databases">
        <authorList>
            <person name="Misof B."/>
            <person name="Oliver O."/>
            <person name="Podsiadlowski L."/>
            <person name="Donath A."/>
            <person name="Peters R."/>
            <person name="Mayer C."/>
            <person name="Rust J."/>
            <person name="Gunkel S."/>
            <person name="Lesny P."/>
            <person name="Martin S."/>
            <person name="Oeyen J.P."/>
            <person name="Petersen M."/>
            <person name="Panagiotis P."/>
            <person name="Wilbrandt J."/>
            <person name="Tanja T."/>
        </authorList>
    </citation>
    <scope>NUCLEOTIDE SEQUENCE</scope>
    <source>
        <strain evidence="2">GBR_01_08_01A</strain>
        <tissue evidence="2">Thorax + abdomen</tissue>
    </source>
</reference>
<reference evidence="2" key="2">
    <citation type="journal article" date="2023" name="Commun. Biol.">
        <title>Intrasexual cuticular hydrocarbon dimorphism in a wasp sheds light on hydrocarbon biosynthesis genes in Hymenoptera.</title>
        <authorList>
            <person name="Moris V.C."/>
            <person name="Podsiadlowski L."/>
            <person name="Martin S."/>
            <person name="Oeyen J.P."/>
            <person name="Donath A."/>
            <person name="Petersen M."/>
            <person name="Wilbrandt J."/>
            <person name="Misof B."/>
            <person name="Liedtke D."/>
            <person name="Thamm M."/>
            <person name="Scheiner R."/>
            <person name="Schmitt T."/>
            <person name="Niehuis O."/>
        </authorList>
    </citation>
    <scope>NUCLEOTIDE SEQUENCE</scope>
    <source>
        <strain evidence="2">GBR_01_08_01A</strain>
    </source>
</reference>
<evidence type="ECO:0000259" key="1">
    <source>
        <dbReference type="Pfam" id="PF14529"/>
    </source>
</evidence>
<protein>
    <recommendedName>
        <fullName evidence="1">Endonuclease/exonuclease/phosphatase domain-containing protein</fullName>
    </recommendedName>
</protein>
<dbReference type="PANTHER" id="PTHR33273">
    <property type="entry name" value="DOMAIN-CONTAINING PROTEIN, PUTATIVE-RELATED"/>
    <property type="match status" value="1"/>
</dbReference>
<dbReference type="GO" id="GO:0003824">
    <property type="term" value="F:catalytic activity"/>
    <property type="evidence" value="ECO:0007669"/>
    <property type="project" value="InterPro"/>
</dbReference>
<evidence type="ECO:0000313" key="2">
    <source>
        <dbReference type="EMBL" id="KAK2574826.1"/>
    </source>
</evidence>
<dbReference type="InterPro" id="IPR005135">
    <property type="entry name" value="Endo/exonuclease/phosphatase"/>
</dbReference>
<dbReference type="Proteomes" id="UP001258017">
    <property type="component" value="Unassembled WGS sequence"/>
</dbReference>